<evidence type="ECO:0000313" key="1">
    <source>
        <dbReference type="EMBL" id="BDD12755.1"/>
    </source>
</evidence>
<evidence type="ECO:0008006" key="3">
    <source>
        <dbReference type="Google" id="ProtNLM"/>
    </source>
</evidence>
<gene>
    <name evidence="1" type="ORF">FUAX_51870</name>
</gene>
<dbReference type="RefSeq" id="WP_338396052.1">
    <property type="nucleotide sequence ID" value="NZ_AP025320.1"/>
</dbReference>
<keyword evidence="1" id="KW-0614">Plasmid</keyword>
<geneLocation type="plasmid" evidence="1 2">
    <name>pFA6</name>
</geneLocation>
<reference evidence="1 2" key="1">
    <citation type="submission" date="2021-12" db="EMBL/GenBank/DDBJ databases">
        <title>Genome sequencing of bacteria with rrn-lacking chromosome and rrn-plasmid.</title>
        <authorList>
            <person name="Anda M."/>
            <person name="Iwasaki W."/>
        </authorList>
    </citation>
    <scope>NUCLEOTIDE SEQUENCE [LARGE SCALE GENOMIC DNA]</scope>
    <source>
        <strain evidence="1 2">DSM 100852</strain>
        <plasmid evidence="1 2">pFA6</plasmid>
    </source>
</reference>
<dbReference type="AlphaFoldDB" id="A0AAU9CUL3"/>
<dbReference type="EMBL" id="AP025320">
    <property type="protein sequence ID" value="BDD12755.1"/>
    <property type="molecule type" value="Genomic_DNA"/>
</dbReference>
<sequence length="256" mass="30324">MGDNQKISEIRKQIPIGILDAKRVLKQTGFNIEKAISAWKLEQVIRLSEIASITDDESEKLLEQAKFDLQKAHSSFRSLNTRDIDKIIESSNKESKVLSNFWSYIHLRIKEPYKNFNWITKRGFDSLPETISNILIVWQWYADFNYDGFSAEQETTSDLIKIFGDKLGLQDLSLKVKELKYLVDDFKDKHPFSQDNFEEYIRLRNQFDSQSMVKSKVQEIDEMEDHVMRQCYNYMIAHKDEIHEYLEDTNTYQKPK</sequence>
<name>A0AAU9CUL3_9BACT</name>
<dbReference type="KEGG" id="fax:FUAX_51870"/>
<protein>
    <recommendedName>
        <fullName evidence="3">DUF4332 domain-containing protein</fullName>
    </recommendedName>
</protein>
<dbReference type="Proteomes" id="UP001348817">
    <property type="component" value="Plasmid pFA6"/>
</dbReference>
<proteinExistence type="predicted"/>
<keyword evidence="2" id="KW-1185">Reference proteome</keyword>
<accession>A0AAU9CUL3</accession>
<organism evidence="1 2">
    <name type="scientific">Fulvitalea axinellae</name>
    <dbReference type="NCBI Taxonomy" id="1182444"/>
    <lineage>
        <taxon>Bacteria</taxon>
        <taxon>Pseudomonadati</taxon>
        <taxon>Bacteroidota</taxon>
        <taxon>Cytophagia</taxon>
        <taxon>Cytophagales</taxon>
        <taxon>Persicobacteraceae</taxon>
        <taxon>Fulvitalea</taxon>
    </lineage>
</organism>
<evidence type="ECO:0000313" key="2">
    <source>
        <dbReference type="Proteomes" id="UP001348817"/>
    </source>
</evidence>